<evidence type="ECO:0000256" key="8">
    <source>
        <dbReference type="ARBA" id="ARBA00022741"/>
    </source>
</evidence>
<evidence type="ECO:0000313" key="27">
    <source>
        <dbReference type="Proteomes" id="UP001178507"/>
    </source>
</evidence>
<keyword evidence="15" id="KW-0186">Copper</keyword>
<dbReference type="Proteomes" id="UP001178507">
    <property type="component" value="Unassembled WGS sequence"/>
</dbReference>
<evidence type="ECO:0000256" key="4">
    <source>
        <dbReference type="ARBA" id="ARBA00022448"/>
    </source>
</evidence>
<evidence type="ECO:0000256" key="6">
    <source>
        <dbReference type="ARBA" id="ARBA00022723"/>
    </source>
</evidence>
<evidence type="ECO:0000256" key="12">
    <source>
        <dbReference type="ARBA" id="ARBA00022967"/>
    </source>
</evidence>
<dbReference type="GO" id="GO:0012505">
    <property type="term" value="C:endomembrane system"/>
    <property type="evidence" value="ECO:0007669"/>
    <property type="project" value="UniProtKB-SubCell"/>
</dbReference>
<keyword evidence="14 21" id="KW-1133">Transmembrane helix</keyword>
<dbReference type="SUPFAM" id="SSF81653">
    <property type="entry name" value="Calcium ATPase, transduction domain A"/>
    <property type="match status" value="1"/>
</dbReference>
<dbReference type="Gene3D" id="3.30.70.100">
    <property type="match status" value="2"/>
</dbReference>
<evidence type="ECO:0008006" key="28">
    <source>
        <dbReference type="Google" id="ProtNLM"/>
    </source>
</evidence>
<gene>
    <name evidence="26" type="ORF">EVOR1521_LOCUS28725</name>
</gene>
<dbReference type="InterPro" id="IPR017969">
    <property type="entry name" value="Heavy-metal-associated_CS"/>
</dbReference>
<keyword evidence="19" id="KW-0863">Zinc-finger</keyword>
<dbReference type="SUPFAM" id="SSF55008">
    <property type="entry name" value="HMA, heavy metal-associated domain"/>
    <property type="match status" value="2"/>
</dbReference>
<evidence type="ECO:0000256" key="16">
    <source>
        <dbReference type="ARBA" id="ARBA00023065"/>
    </source>
</evidence>
<accession>A0AA36JKX2</accession>
<dbReference type="Gene3D" id="3.40.50.300">
    <property type="entry name" value="P-loop containing nucleotide triphosphate hydrolases"/>
    <property type="match status" value="2"/>
</dbReference>
<dbReference type="InterPro" id="IPR044492">
    <property type="entry name" value="P_typ_ATPase_HD_dom"/>
</dbReference>
<keyword evidence="13" id="KW-0689">Ribosomal protein</keyword>
<proteinExistence type="inferred from homology"/>
<keyword evidence="8" id="KW-0547">Nucleotide-binding</keyword>
<comment type="similarity">
    <text evidence="2">Belongs to the cation transport ATPase (P-type) (TC 3.A.3) family. Type IB subfamily.</text>
</comment>
<dbReference type="CDD" id="cd00371">
    <property type="entry name" value="HMA"/>
    <property type="match status" value="2"/>
</dbReference>
<evidence type="ECO:0000256" key="1">
    <source>
        <dbReference type="ARBA" id="ARBA00004127"/>
    </source>
</evidence>
<evidence type="ECO:0000313" key="26">
    <source>
        <dbReference type="EMBL" id="CAJ1406888.1"/>
    </source>
</evidence>
<feature type="region of interest" description="Disordered" evidence="20">
    <location>
        <begin position="3363"/>
        <end position="3391"/>
    </location>
</feature>
<dbReference type="GO" id="GO:0003735">
    <property type="term" value="F:structural constituent of ribosome"/>
    <property type="evidence" value="ECO:0007669"/>
    <property type="project" value="InterPro"/>
</dbReference>
<dbReference type="Gene3D" id="1.20.120.1080">
    <property type="match status" value="1"/>
</dbReference>
<dbReference type="InterPro" id="IPR027417">
    <property type="entry name" value="P-loop_NTPase"/>
</dbReference>
<dbReference type="SMART" id="SM01413">
    <property type="entry name" value="Ribosomal_S19e"/>
    <property type="match status" value="1"/>
</dbReference>
<feature type="region of interest" description="Disordered" evidence="20">
    <location>
        <begin position="994"/>
        <end position="1017"/>
    </location>
</feature>
<dbReference type="EMBL" id="CAUJNA010003649">
    <property type="protein sequence ID" value="CAJ1406888.1"/>
    <property type="molecule type" value="Genomic_DNA"/>
</dbReference>
<evidence type="ECO:0000259" key="22">
    <source>
        <dbReference type="PROSITE" id="PS50157"/>
    </source>
</evidence>
<dbReference type="SFLD" id="SFLDG00002">
    <property type="entry name" value="C1.7:_P-type_atpase_like"/>
    <property type="match status" value="1"/>
</dbReference>
<dbReference type="Pfam" id="PF01090">
    <property type="entry name" value="Ribosomal_S19e"/>
    <property type="match status" value="1"/>
</dbReference>
<keyword evidence="11" id="KW-0460">Magnesium</keyword>
<dbReference type="PROSITE" id="PS50157">
    <property type="entry name" value="ZINC_FINGER_C2H2_2"/>
    <property type="match status" value="1"/>
</dbReference>
<evidence type="ECO:0000259" key="23">
    <source>
        <dbReference type="PROSITE" id="PS50846"/>
    </source>
</evidence>
<name>A0AA36JKX2_9DINO</name>
<evidence type="ECO:0000256" key="3">
    <source>
        <dbReference type="ARBA" id="ARBA00010014"/>
    </source>
</evidence>
<evidence type="ECO:0000256" key="2">
    <source>
        <dbReference type="ARBA" id="ARBA00006024"/>
    </source>
</evidence>
<evidence type="ECO:0000256" key="15">
    <source>
        <dbReference type="ARBA" id="ARBA00023008"/>
    </source>
</evidence>
<dbReference type="InterPro" id="IPR006121">
    <property type="entry name" value="HMA_dom"/>
</dbReference>
<feature type="region of interest" description="Disordered" evidence="20">
    <location>
        <begin position="3536"/>
        <end position="3563"/>
    </location>
</feature>
<dbReference type="FunFam" id="3.30.70.100:FF:000001">
    <property type="entry name" value="ATPase copper transporting beta"/>
    <property type="match status" value="2"/>
</dbReference>
<dbReference type="GO" id="GO:0003676">
    <property type="term" value="F:nucleic acid binding"/>
    <property type="evidence" value="ECO:0007669"/>
    <property type="project" value="InterPro"/>
</dbReference>
<dbReference type="GO" id="GO:0043682">
    <property type="term" value="F:P-type divalent copper transporter activity"/>
    <property type="evidence" value="ECO:0007669"/>
    <property type="project" value="TreeGrafter"/>
</dbReference>
<keyword evidence="17 21" id="KW-0472">Membrane</keyword>
<feature type="transmembrane region" description="Helical" evidence="21">
    <location>
        <begin position="274"/>
        <end position="292"/>
    </location>
</feature>
<dbReference type="InterPro" id="IPR001266">
    <property type="entry name" value="Ribosomal_eS19"/>
</dbReference>
<feature type="domain" description="HMA" evidence="23">
    <location>
        <begin position="74"/>
        <end position="140"/>
    </location>
</feature>
<feature type="transmembrane region" description="Helical" evidence="21">
    <location>
        <begin position="571"/>
        <end position="596"/>
    </location>
</feature>
<dbReference type="InterPro" id="IPR006122">
    <property type="entry name" value="HMA_Cu_ion-bd"/>
</dbReference>
<dbReference type="InterPro" id="IPR014001">
    <property type="entry name" value="Helicase_ATP-bd"/>
</dbReference>
<dbReference type="PROSITE" id="PS51194">
    <property type="entry name" value="HELICASE_CTER"/>
    <property type="match status" value="1"/>
</dbReference>
<dbReference type="GO" id="GO:0016887">
    <property type="term" value="F:ATP hydrolysis activity"/>
    <property type="evidence" value="ECO:0007669"/>
    <property type="project" value="InterPro"/>
</dbReference>
<dbReference type="InterPro" id="IPR023214">
    <property type="entry name" value="HAD_sf"/>
</dbReference>
<dbReference type="GO" id="GO:0016020">
    <property type="term" value="C:membrane"/>
    <property type="evidence" value="ECO:0007669"/>
    <property type="project" value="InterPro"/>
</dbReference>
<reference evidence="26" key="1">
    <citation type="submission" date="2023-08" db="EMBL/GenBank/DDBJ databases">
        <authorList>
            <person name="Chen Y."/>
            <person name="Shah S."/>
            <person name="Dougan E. K."/>
            <person name="Thang M."/>
            <person name="Chan C."/>
        </authorList>
    </citation>
    <scope>NUCLEOTIDE SEQUENCE</scope>
</reference>
<feature type="domain" description="Helicase ATP-binding" evidence="24">
    <location>
        <begin position="1927"/>
        <end position="2091"/>
    </location>
</feature>
<evidence type="ECO:0000259" key="25">
    <source>
        <dbReference type="PROSITE" id="PS51194"/>
    </source>
</evidence>
<dbReference type="InterPro" id="IPR036390">
    <property type="entry name" value="WH_DNA-bd_sf"/>
</dbReference>
<dbReference type="PRINTS" id="PR00119">
    <property type="entry name" value="CATATPASE"/>
</dbReference>
<feature type="domain" description="C2H2-type" evidence="22">
    <location>
        <begin position="3125"/>
        <end position="3149"/>
    </location>
</feature>
<feature type="transmembrane region" description="Helical" evidence="21">
    <location>
        <begin position="518"/>
        <end position="540"/>
    </location>
</feature>
<keyword evidence="5 21" id="KW-0812">Transmembrane</keyword>
<dbReference type="InterPro" id="IPR036163">
    <property type="entry name" value="HMA_dom_sf"/>
</dbReference>
<dbReference type="Pfam" id="PF00271">
    <property type="entry name" value="Helicase_C"/>
    <property type="match status" value="1"/>
</dbReference>
<dbReference type="GO" id="GO:0006412">
    <property type="term" value="P:translation"/>
    <property type="evidence" value="ECO:0007669"/>
    <property type="project" value="InterPro"/>
</dbReference>
<evidence type="ECO:0000256" key="19">
    <source>
        <dbReference type="PROSITE-ProRule" id="PRU00042"/>
    </source>
</evidence>
<dbReference type="GO" id="GO:0005507">
    <property type="term" value="F:copper ion binding"/>
    <property type="evidence" value="ECO:0007669"/>
    <property type="project" value="InterPro"/>
</dbReference>
<evidence type="ECO:0000256" key="11">
    <source>
        <dbReference type="ARBA" id="ARBA00022842"/>
    </source>
</evidence>
<dbReference type="FunFam" id="1.10.10.10:FF:000118">
    <property type="entry name" value="40S ribosomal protein S19"/>
    <property type="match status" value="1"/>
</dbReference>
<dbReference type="SMART" id="SM00487">
    <property type="entry name" value="DEXDc"/>
    <property type="match status" value="1"/>
</dbReference>
<dbReference type="PROSITE" id="PS51192">
    <property type="entry name" value="HELICASE_ATP_BIND_1"/>
    <property type="match status" value="1"/>
</dbReference>
<dbReference type="GO" id="GO:1990904">
    <property type="term" value="C:ribonucleoprotein complex"/>
    <property type="evidence" value="ECO:0007669"/>
    <property type="project" value="UniProtKB-KW"/>
</dbReference>
<keyword evidence="19" id="KW-0862">Zinc</keyword>
<feature type="domain" description="HMA" evidence="23">
    <location>
        <begin position="1"/>
        <end position="58"/>
    </location>
</feature>
<keyword evidence="6" id="KW-0479">Metal-binding</keyword>
<dbReference type="InterPro" id="IPR007502">
    <property type="entry name" value="Helicase-assoc_dom"/>
</dbReference>
<dbReference type="SUPFAM" id="SSF56784">
    <property type="entry name" value="HAD-like"/>
    <property type="match status" value="1"/>
</dbReference>
<evidence type="ECO:0000256" key="17">
    <source>
        <dbReference type="ARBA" id="ARBA00023136"/>
    </source>
</evidence>
<dbReference type="SUPFAM" id="SSF52540">
    <property type="entry name" value="P-loop containing nucleoside triphosphate hydrolases"/>
    <property type="match status" value="1"/>
</dbReference>
<evidence type="ECO:0000256" key="21">
    <source>
        <dbReference type="SAM" id="Phobius"/>
    </source>
</evidence>
<feature type="domain" description="Helicase C-terminal" evidence="25">
    <location>
        <begin position="2215"/>
        <end position="2391"/>
    </location>
</feature>
<keyword evidence="27" id="KW-1185">Reference proteome</keyword>
<evidence type="ECO:0000256" key="14">
    <source>
        <dbReference type="ARBA" id="ARBA00022989"/>
    </source>
</evidence>
<dbReference type="NCBIfam" id="TIGR00003">
    <property type="entry name" value="copper ion binding protein"/>
    <property type="match status" value="1"/>
</dbReference>
<feature type="compositionally biased region" description="Basic and acidic residues" evidence="20">
    <location>
        <begin position="3542"/>
        <end position="3563"/>
    </location>
</feature>
<dbReference type="Pfam" id="PF00403">
    <property type="entry name" value="HMA"/>
    <property type="match status" value="2"/>
</dbReference>
<keyword evidence="4" id="KW-0813">Transport</keyword>
<dbReference type="InterPro" id="IPR036388">
    <property type="entry name" value="WH-like_DNA-bd_sf"/>
</dbReference>
<dbReference type="InterPro" id="IPR023298">
    <property type="entry name" value="ATPase_P-typ_TM_dom_sf"/>
</dbReference>
<dbReference type="Gene3D" id="3.40.1110.10">
    <property type="entry name" value="Calcium-transporting ATPase, cytoplasmic domain N"/>
    <property type="match status" value="1"/>
</dbReference>
<dbReference type="Gene3D" id="2.70.150.10">
    <property type="entry name" value="Calcium-transporting ATPase, cytoplasmic transduction domain A"/>
    <property type="match status" value="1"/>
</dbReference>
<dbReference type="SUPFAM" id="SSF81665">
    <property type="entry name" value="Calcium ATPase, transmembrane domain M"/>
    <property type="match status" value="1"/>
</dbReference>
<keyword evidence="7" id="KW-0677">Repeat</keyword>
<organism evidence="26 27">
    <name type="scientific">Effrenium voratum</name>
    <dbReference type="NCBI Taxonomy" id="2562239"/>
    <lineage>
        <taxon>Eukaryota</taxon>
        <taxon>Sar</taxon>
        <taxon>Alveolata</taxon>
        <taxon>Dinophyceae</taxon>
        <taxon>Suessiales</taxon>
        <taxon>Symbiodiniaceae</taxon>
        <taxon>Effrenium</taxon>
    </lineage>
</organism>
<dbReference type="PANTHER" id="PTHR43520">
    <property type="entry name" value="ATP7, ISOFORM B"/>
    <property type="match status" value="1"/>
</dbReference>
<dbReference type="PANTHER" id="PTHR43520:SF8">
    <property type="entry name" value="P-TYPE CU(+) TRANSPORTER"/>
    <property type="match status" value="1"/>
</dbReference>
<dbReference type="InterPro" id="IPR018303">
    <property type="entry name" value="ATPase_P-typ_P_site"/>
</dbReference>
<keyword evidence="18" id="KW-0687">Ribonucleoprotein</keyword>
<dbReference type="NCBIfam" id="TIGR01494">
    <property type="entry name" value="ATPase_P-type"/>
    <property type="match status" value="1"/>
</dbReference>
<dbReference type="SMART" id="SM00847">
    <property type="entry name" value="HA2"/>
    <property type="match status" value="1"/>
</dbReference>
<feature type="transmembrane region" description="Helical" evidence="21">
    <location>
        <begin position="313"/>
        <end position="338"/>
    </location>
</feature>
<feature type="compositionally biased region" description="Low complexity" evidence="20">
    <location>
        <begin position="1824"/>
        <end position="1836"/>
    </location>
</feature>
<dbReference type="InterPro" id="IPR011545">
    <property type="entry name" value="DEAD/DEAH_box_helicase_dom"/>
</dbReference>
<evidence type="ECO:0000256" key="7">
    <source>
        <dbReference type="ARBA" id="ARBA00022737"/>
    </source>
</evidence>
<dbReference type="Pfam" id="PF00702">
    <property type="entry name" value="Hydrolase"/>
    <property type="match status" value="1"/>
</dbReference>
<dbReference type="InterPro" id="IPR008250">
    <property type="entry name" value="ATPase_P-typ_transduc_dom_A_sf"/>
</dbReference>
<feature type="compositionally biased region" description="Acidic residues" evidence="20">
    <location>
        <begin position="3025"/>
        <end position="3041"/>
    </location>
</feature>
<dbReference type="InterPro" id="IPR013087">
    <property type="entry name" value="Znf_C2H2_type"/>
</dbReference>
<dbReference type="CDD" id="cd17917">
    <property type="entry name" value="DEXHc_RHA-like"/>
    <property type="match status" value="1"/>
</dbReference>
<feature type="transmembrane region" description="Helical" evidence="21">
    <location>
        <begin position="243"/>
        <end position="262"/>
    </location>
</feature>
<feature type="region of interest" description="Disordered" evidence="20">
    <location>
        <begin position="3011"/>
        <end position="3041"/>
    </location>
</feature>
<dbReference type="InterPro" id="IPR027256">
    <property type="entry name" value="P-typ_ATPase_IB"/>
</dbReference>
<feature type="compositionally biased region" description="Basic and acidic residues" evidence="20">
    <location>
        <begin position="1760"/>
        <end position="1774"/>
    </location>
</feature>
<dbReference type="PROSITE" id="PS50846">
    <property type="entry name" value="HMA_2"/>
    <property type="match status" value="2"/>
</dbReference>
<dbReference type="PROSITE" id="PS00154">
    <property type="entry name" value="ATPASE_E1_E2"/>
    <property type="match status" value="1"/>
</dbReference>
<evidence type="ECO:0000259" key="24">
    <source>
        <dbReference type="PROSITE" id="PS51192"/>
    </source>
</evidence>
<dbReference type="InterPro" id="IPR023299">
    <property type="entry name" value="ATPase_P-typ_cyto_dom_N"/>
</dbReference>
<dbReference type="PROSITE" id="PS01047">
    <property type="entry name" value="HMA_1"/>
    <property type="match status" value="1"/>
</dbReference>
<dbReference type="InterPro" id="IPR036412">
    <property type="entry name" value="HAD-like_sf"/>
</dbReference>
<comment type="subcellular location">
    <subcellularLocation>
        <location evidence="1">Endomembrane system</location>
        <topology evidence="1">Multi-pass membrane protein</topology>
    </subcellularLocation>
</comment>
<dbReference type="SFLD" id="SFLDF00027">
    <property type="entry name" value="p-type_atpase"/>
    <property type="match status" value="1"/>
</dbReference>
<dbReference type="GO" id="GO:0008270">
    <property type="term" value="F:zinc ion binding"/>
    <property type="evidence" value="ECO:0007669"/>
    <property type="project" value="UniProtKB-KW"/>
</dbReference>
<dbReference type="InterPro" id="IPR001757">
    <property type="entry name" value="P_typ_ATPase"/>
</dbReference>
<dbReference type="SUPFAM" id="SSF46785">
    <property type="entry name" value="Winged helix' DNA-binding domain"/>
    <property type="match status" value="1"/>
</dbReference>
<dbReference type="SMART" id="SM00355">
    <property type="entry name" value="ZnF_C2H2"/>
    <property type="match status" value="2"/>
</dbReference>
<dbReference type="GO" id="GO:0055070">
    <property type="term" value="P:copper ion homeostasis"/>
    <property type="evidence" value="ECO:0007669"/>
    <property type="project" value="TreeGrafter"/>
</dbReference>
<dbReference type="GO" id="GO:0005840">
    <property type="term" value="C:ribosome"/>
    <property type="evidence" value="ECO:0007669"/>
    <property type="project" value="UniProtKB-KW"/>
</dbReference>
<dbReference type="SFLD" id="SFLDS00003">
    <property type="entry name" value="Haloacid_Dehalogenase"/>
    <property type="match status" value="1"/>
</dbReference>
<keyword evidence="10" id="KW-0067">ATP-binding</keyword>
<dbReference type="InterPro" id="IPR001650">
    <property type="entry name" value="Helicase_C-like"/>
</dbReference>
<evidence type="ECO:0000256" key="18">
    <source>
        <dbReference type="ARBA" id="ARBA00023274"/>
    </source>
</evidence>
<evidence type="ECO:0000256" key="13">
    <source>
        <dbReference type="ARBA" id="ARBA00022980"/>
    </source>
</evidence>
<evidence type="ECO:0000256" key="9">
    <source>
        <dbReference type="ARBA" id="ARBA00022796"/>
    </source>
</evidence>
<dbReference type="Pfam" id="PF00122">
    <property type="entry name" value="E1-E2_ATPase"/>
    <property type="match status" value="1"/>
</dbReference>
<keyword evidence="9" id="KW-0187">Copper transport</keyword>
<keyword evidence="16" id="KW-0406">Ion transport</keyword>
<dbReference type="Pfam" id="PF00270">
    <property type="entry name" value="DEAD"/>
    <property type="match status" value="1"/>
</dbReference>
<evidence type="ECO:0000256" key="20">
    <source>
        <dbReference type="SAM" id="MobiDB-lite"/>
    </source>
</evidence>
<dbReference type="NCBIfam" id="TIGR01525">
    <property type="entry name" value="ATPase-IB_hvy"/>
    <property type="match status" value="1"/>
</dbReference>
<feature type="compositionally biased region" description="Basic and acidic residues" evidence="20">
    <location>
        <begin position="1007"/>
        <end position="1017"/>
    </location>
</feature>
<comment type="similarity">
    <text evidence="3">Belongs to the eukaryotic ribosomal protein eS19 family.</text>
</comment>
<dbReference type="InterPro" id="IPR059000">
    <property type="entry name" value="ATPase_P-type_domA"/>
</dbReference>
<dbReference type="GO" id="GO:0005524">
    <property type="term" value="F:ATP binding"/>
    <property type="evidence" value="ECO:0007669"/>
    <property type="project" value="UniProtKB-KW"/>
</dbReference>
<dbReference type="Gene3D" id="3.40.50.1000">
    <property type="entry name" value="HAD superfamily/HAD-like"/>
    <property type="match status" value="1"/>
</dbReference>
<dbReference type="Gene3D" id="1.10.10.10">
    <property type="entry name" value="Winged helix-like DNA-binding domain superfamily/Winged helix DNA-binding domain"/>
    <property type="match status" value="1"/>
</dbReference>
<sequence length="3658" mass="398026">MTCAACSGAVERALKQLAGVHEVEVSLLRARASVRFDSTTLSAEQLADEIEAVGFDATLTSVTSTKPRSAPLTRRVELSVQGMTCAACSGAVERALRNGAGVLDVQVSLLRSKAVVTCTSEAATAEALAEEVEDCGFEAAVVSETQAAAGEQRLQPETAKLHVSASGPAEAAAVQERLEKMPGILSVTTLDICCLRVLYRPDEAKPREVLATLQAQGLKVEHSQPGLSQESLPEKSIARDLRCALPPTLVIFFVVFLLPLTGSGLHFSCGIPGLQVETLLLFALATPVQCYAGRRFHHSARRALERRSPNMDVLVSTATCLAYGYSTFMMALAVVFAMLGDKQEEPPPHFFETPCSLITVVLLGRLLEAAAKKRTTDSLDELLRTTPVSARLCSGEEIPTELVGLGDVLEVHPGELAPVDGELLPWTGDEKGLEGWETAATAAFDESLLTGESRPVPKNPGDMVIGCSRHAGSRSCRLLAQRVGSGTALSQIVALVERAAASAGAAPAQRFADAAARIFVPAVVLLAAFTALVWFCMVSSGSVDMPKRKHEGMAFATCEQMLFALKYGLSVLLVACPCAMGLATPTAVMVSTGVAARRGIFVKSAASMELMAKKGAIIMDKTGTLTMGRPGLVAIALPRGAWSSEVARAVANLAAGGVAKVTSEPRVLEVTSSSCLPYDGAQSDLMGLCVLLCASASQSEHPLSRGIEEGVARLSLRGPSELLEAAPPVTSFEVKLGSGVEFQLGDLAVAVGSLEHLASDPEVLPWAEQQRRNGCTIVGVQANGVLLGLAALRDTVQPAAQKVIRELQEAGEEVWMCTGDHSSTASAVAEELGLAERHIRAECLPAHKAAVVSELQAAGKRVIFVGDGVNDAPALTSAEVGVAIGTGARLTVDAADVVLVRADLQELLTAKQLALATVWCIKRNFMWAMIFNACMIPLAAGVLHERGVHLPPAAAAAAMACSSITVVSSSLLLRRFKPRWQGAELTAFKKPVPKKGKGAEFSPLTGNREDSRSSRRNLSEQRFLPGAWVDSADGEASDAFTVRGRENAPVPVQFNLQDLQIGRRKFRSGTSGPAIHLPADRLLGALPQAVQRYETFVCGKIMFGNQRFSFEVRELDRSPQNIAKLLRKKCDREAYAPTFLDMTLATMHSPVQSFQVKFQDVASMECRNVSQEWELVLKLKKPLSCYSKTNGRSWQTVESPLANAKTIRCVTAPCEPKNGSERQLPFGQVRELAIQSSPVLAALFDGIAVAPVPVKQKRKANEDSPGNVTKRLKKEAQGSKKLSVADQQFLDVEAVKLSLNGFVQSLAETVDADWHDSYEETGEMLGEWFGECGDHVMKVIKVATELGAGFGHAHEILKCVHDTWLNITAIPFRGCPEETLRDSDGVELELEELIGEPVRSIKDMLKIVWPLLLARAANDSKVLDLTLNQMLKDAHDNGVIDAQAPHEGEQHLLSPCGKAILNAIAGGRRRLAQLAASQDWKKCPCTVKKHRWCLVLIAKLFEMQVPVAPLAQDVAAVRANVCMLWMLWLSASCIWQEQARSLSAGVAKMSIQVFDDYFKEGRKIVTVKDVEPDKFIKAFSQHLKRQGRFELPKWADVVKTSKSKELPPYDPDWLYVRTASMVRKVYIRKGMGVGAFRKVYGGQQRRGTCTNKFVKSSGKLARYILQQLEEMGLVEQDEEGGRMITKEGQRELDTVAVQAIADACLVCITGITGITARARKVRLSDANVGPAVLWCTGLVWSGGGGVGRVWQLALGGMDQAREPPVRKTPVKEAPADEPVVSEEPPQQSPSVAEPVGGRKAAVPSKDEDPQDQPEPVPAIDEQAADSADVAPQAAAPESPEDVAQELGSQSFREAEGKDEAEELEDDEAAFEELDEDEEELNDQVERLMGLEVFMTGRKEPTPPPEFCGNLQASEEDLPICEMRAEIQQAVGNNRVTIIVGGTGCGKSTQVPKFLVQEAAAKRTPCNVMVTQPRRLAATSLARRVAEELDLTMGVEVGYRIRGETVPGDHISFVTAGYLLSWLTADPRSVEGITHLILDEAHIRTADMELLLLTLRLVMRINSHLRVVLMSATMEADFFGNYFAEFSEEPIKPLYVGGRLFPVEVFHLEDITAGSVPGGLLPKNLGKRAVLAGKKAFPPDKLAMLDNKEDLEKLLVPKVHPKVRELTQEIIPSVASGGSTILIFVPGYADLVRMHSWLYWNLPTAGSVNMGFVPPKPEQLTDEEDEQEDLQELQGFPNMQSPPQSPPASANEGITEDAEGIRYRLFALHSQVAQEDQELVLQKPPAQICNVVLATTIAESSLTLPEVIGVIDFCIHKTSVGDPSQMGLCKITAQWCARSACLQREGRAGRTQPGWCIRMVPESVFSAMNEYDTPEILRTPLTTLYLKAKGIADGLSEVVQDDESLAKRLCLEAATPGELLKQLLAPPSSKAIDAAVCQLAQSAVLTEEAPTAKVSVLGRLALFLPIDIQLCRLVWLGCLFGCAPEAVVMAAACSTASPFSNPSRLGFQDPEEFTKHLGDTAEAWRYFDGGHCSEPMALLRLFFAWLRRLKLTPVRSSTPQRWFRATAMLEKDVAIDPSRMTAFVSFVADLALRCRDLCSDERDESCACQVRADLHGLIKLLRRPDKSREDQKLLIDDSYVPALGDVFRASATKVYALLAAAFSENLLVGRHTSAKEVDAMLDSLHLLDPSGIASKDACLIPQHGLKRTPEKLSKILKVITRRTPEEVVQDNRFISVRFKPETGEQVPPWMRGKVALVSRRHESRTMGLGPAEVPRLNALSMGPRLCHMSAGGPRRFSVGESEFARAASPYELSFSVVHEARANSGSMIALFGEQTPMGFPCHVVSPDQPLGKESFACVASDMTLGEGIAARVNGTTLLLAEELLFALITMCPVGMPLELGFGQGPGGSLEGAKAALMGLRFHRKEDVIFRKHLPGISTLAKVNAIRTAIMENLVSPAEANSNGQEVLLWEDADAENDFEDLIQLVRDAPSIEEVGGAYGAESNPVMWIRHRPNLRKSKDTPKGGSEGDEEEVEEEDTETFDDELDEEADIQALQPIGVDKRVEAQVARKIGPLSPKITHAFECPDCAERFQDWSSCRQHLVLTGHLDVSSDKALKTAQQLCAPVRFRCLECFQSFSNQQKLEKHLQESKHLSWAKHSRTKINLCRPRSMPDLDVRLSEEDEEEGQESEQPSGFFRSLRTTLSAPGTVPAQHQHPDEKTEALIAKQDLDESVKDRLRSITAWDATQLINKVQGNASVKNPSGWVMSAISKMKENDELISSQMSSLLLGLEDIVRSRTTMRQQSLRRITLSMALQKKTQDDKAKAELASLPDDEAAQLVTSMRSNNSIRTPTAWLVTAIRKVKAKLETSTEEESAKAEEDGQREESTSRVQEEDNVKAEVILLPDDQAQLQHPDEKTEALIGKQDLDETVKDRLRRITAWDATQLINKVQGNASVKNPSGWVMSAISKMKENNELISSQMSSLLLGLEDIGDRAKAELASLPDDEAAQLVTSMRSNNSIRTPSAWLVTAIRKVKAKLETSAAESAKAKEDGQREEPTSRVQEDAKTDALLRSLDDIEDNVKAELILLPDDQAAQLVRQMRSNSQSIKDRNAWLTGAIRTKAQAIRTKTKANGKAALKRSGKRRAENLGSARGCCRTACKSC</sequence>
<comment type="caution">
    <text evidence="26">The sequence shown here is derived from an EMBL/GenBank/DDBJ whole genome shotgun (WGS) entry which is preliminary data.</text>
</comment>
<evidence type="ECO:0000256" key="10">
    <source>
        <dbReference type="ARBA" id="ARBA00022840"/>
    </source>
</evidence>
<keyword evidence="12" id="KW-1278">Translocase</keyword>
<protein>
    <recommendedName>
        <fullName evidence="28">P-type Cu(+) transporter</fullName>
    </recommendedName>
</protein>
<feature type="region of interest" description="Disordered" evidence="20">
    <location>
        <begin position="1760"/>
        <end position="1866"/>
    </location>
</feature>
<dbReference type="SMART" id="SM00490">
    <property type="entry name" value="HELICc"/>
    <property type="match status" value="1"/>
</dbReference>
<dbReference type="PROSITE" id="PS00028">
    <property type="entry name" value="ZINC_FINGER_C2H2_1"/>
    <property type="match status" value="1"/>
</dbReference>
<evidence type="ECO:0000256" key="5">
    <source>
        <dbReference type="ARBA" id="ARBA00022692"/>
    </source>
</evidence>